<dbReference type="PROSITE" id="PS51335">
    <property type="entry name" value="ELMO"/>
    <property type="match status" value="1"/>
</dbReference>
<dbReference type="EMBL" id="JARGDH010000004">
    <property type="protein sequence ID" value="KAL0271119.1"/>
    <property type="molecule type" value="Genomic_DNA"/>
</dbReference>
<comment type="caution">
    <text evidence="2">The sequence shown here is derived from an EMBL/GenBank/DDBJ whole genome shotgun (WGS) entry which is preliminary data.</text>
</comment>
<proteinExistence type="predicted"/>
<dbReference type="EMBL" id="JARGDH010000004">
    <property type="protein sequence ID" value="KAL0271120.1"/>
    <property type="molecule type" value="Genomic_DNA"/>
</dbReference>
<organism evidence="2">
    <name type="scientific">Menopon gallinae</name>
    <name type="common">poultry shaft louse</name>
    <dbReference type="NCBI Taxonomy" id="328185"/>
    <lineage>
        <taxon>Eukaryota</taxon>
        <taxon>Metazoa</taxon>
        <taxon>Ecdysozoa</taxon>
        <taxon>Arthropoda</taxon>
        <taxon>Hexapoda</taxon>
        <taxon>Insecta</taxon>
        <taxon>Pterygota</taxon>
        <taxon>Neoptera</taxon>
        <taxon>Paraneoptera</taxon>
        <taxon>Psocodea</taxon>
        <taxon>Troctomorpha</taxon>
        <taxon>Phthiraptera</taxon>
        <taxon>Amblycera</taxon>
        <taxon>Menoponidae</taxon>
        <taxon>Menopon</taxon>
    </lineage>
</organism>
<dbReference type="PANTHER" id="PTHR12771:SF51">
    <property type="entry name" value="LD01482P"/>
    <property type="match status" value="1"/>
</dbReference>
<dbReference type="InterPro" id="IPR050868">
    <property type="entry name" value="ELMO_domain-containing"/>
</dbReference>
<feature type="domain" description="ELMO" evidence="1">
    <location>
        <begin position="136"/>
        <end position="292"/>
    </location>
</feature>
<dbReference type="PANTHER" id="PTHR12771">
    <property type="entry name" value="ENGULFMENT AND CELL MOTILITY"/>
    <property type="match status" value="1"/>
</dbReference>
<reference evidence="2" key="1">
    <citation type="journal article" date="2024" name="Gigascience">
        <title>Chromosome-level genome of the poultry shaft louse Menopon gallinae provides insight into the host-switching and adaptive evolution of parasitic lice.</title>
        <authorList>
            <person name="Xu Y."/>
            <person name="Ma L."/>
            <person name="Liu S."/>
            <person name="Liang Y."/>
            <person name="Liu Q."/>
            <person name="He Z."/>
            <person name="Tian L."/>
            <person name="Duan Y."/>
            <person name="Cai W."/>
            <person name="Li H."/>
            <person name="Song F."/>
        </authorList>
    </citation>
    <scope>NUCLEOTIDE SEQUENCE</scope>
    <source>
        <strain evidence="2">Cailab_2023a</strain>
    </source>
</reference>
<protein>
    <recommendedName>
        <fullName evidence="1">ELMO domain-containing protein</fullName>
    </recommendedName>
</protein>
<evidence type="ECO:0000313" key="2">
    <source>
        <dbReference type="EMBL" id="KAL0271120.1"/>
    </source>
</evidence>
<sequence length="308" mass="36005">MLYIQSLFSLLYWFTRPLIKWFLRKTTRLCELQRICYGEVSGAPRVLAVEKSLSLSRNAAIRELPFLYETRNPITPRGALQHAITTVIKIKNINPQVHIQFSKSFGKCMEQIWGFSNLKKTVEDLRCTQYDSNNPAHEEKLLNLWTLLVPDEKLESRVTKQWQYIGFQGDDPKTDFRGMGVLGLENLLFLASEYTDIAHRMLVRSQHPKHGYAFAIVGINLTHLAYHLLEDGSAKTHVYNTSKSPPSMRTFHQFYSYLYVEFDKFWVNAKPNNIMDFSFIRDRFEKEIRESLKNPKTVFRINVAVDKI</sequence>
<dbReference type="AlphaFoldDB" id="A0AAW2HNU8"/>
<evidence type="ECO:0000259" key="1">
    <source>
        <dbReference type="PROSITE" id="PS51335"/>
    </source>
</evidence>
<gene>
    <name evidence="2" type="ORF">PYX00_008322</name>
</gene>
<dbReference type="GO" id="GO:0005096">
    <property type="term" value="F:GTPase activator activity"/>
    <property type="evidence" value="ECO:0007669"/>
    <property type="project" value="TreeGrafter"/>
</dbReference>
<accession>A0AAW2HNU8</accession>
<name>A0AAW2HNU8_9NEOP</name>
<dbReference type="Pfam" id="PF04727">
    <property type="entry name" value="ELMO_CED12"/>
    <property type="match status" value="1"/>
</dbReference>
<dbReference type="InterPro" id="IPR006816">
    <property type="entry name" value="ELMO_dom"/>
</dbReference>